<dbReference type="InterPro" id="IPR019734">
    <property type="entry name" value="TPR_rpt"/>
</dbReference>
<evidence type="ECO:0000313" key="4">
    <source>
        <dbReference type="Proteomes" id="UP000225706"/>
    </source>
</evidence>
<dbReference type="PANTHER" id="PTHR10098">
    <property type="entry name" value="RAPSYN-RELATED"/>
    <property type="match status" value="1"/>
</dbReference>
<dbReference type="Pfam" id="PF13424">
    <property type="entry name" value="TPR_12"/>
    <property type="match status" value="2"/>
</dbReference>
<evidence type="ECO:0000313" key="3">
    <source>
        <dbReference type="EMBL" id="PFX15684.1"/>
    </source>
</evidence>
<accession>A0A2B4RBF4</accession>
<dbReference type="OrthoDB" id="5981261at2759"/>
<feature type="repeat" description="TPR" evidence="1">
    <location>
        <begin position="495"/>
        <end position="528"/>
    </location>
</feature>
<keyword evidence="1" id="KW-0802">TPR repeat</keyword>
<proteinExistence type="predicted"/>
<reference evidence="4" key="1">
    <citation type="journal article" date="2017" name="bioRxiv">
        <title>Comparative analysis of the genomes of Stylophora pistillata and Acropora digitifera provides evidence for extensive differences between species of corals.</title>
        <authorList>
            <person name="Voolstra C.R."/>
            <person name="Li Y."/>
            <person name="Liew Y.J."/>
            <person name="Baumgarten S."/>
            <person name="Zoccola D."/>
            <person name="Flot J.-F."/>
            <person name="Tambutte S."/>
            <person name="Allemand D."/>
            <person name="Aranda M."/>
        </authorList>
    </citation>
    <scope>NUCLEOTIDE SEQUENCE [LARGE SCALE GENOMIC DNA]</scope>
</reference>
<comment type="caution">
    <text evidence="3">The sequence shown here is derived from an EMBL/GenBank/DDBJ whole genome shotgun (WGS) entry which is preliminary data.</text>
</comment>
<evidence type="ECO:0000259" key="2">
    <source>
        <dbReference type="Pfam" id="PF12770"/>
    </source>
</evidence>
<dbReference type="SUPFAM" id="SSF48452">
    <property type="entry name" value="TPR-like"/>
    <property type="match status" value="2"/>
</dbReference>
<name>A0A2B4RBF4_STYPI</name>
<dbReference type="InterPro" id="IPR024983">
    <property type="entry name" value="CHAT_dom"/>
</dbReference>
<feature type="repeat" description="TPR" evidence="1">
    <location>
        <begin position="415"/>
        <end position="448"/>
    </location>
</feature>
<protein>
    <submittedName>
        <fullName evidence="3">G-protein-signaling modulator 2</fullName>
    </submittedName>
</protein>
<feature type="repeat" description="TPR" evidence="1">
    <location>
        <begin position="455"/>
        <end position="488"/>
    </location>
</feature>
<dbReference type="Gene3D" id="1.25.40.10">
    <property type="entry name" value="Tetratricopeptide repeat domain"/>
    <property type="match status" value="4"/>
</dbReference>
<dbReference type="AlphaFoldDB" id="A0A2B4RBF4"/>
<organism evidence="3 4">
    <name type="scientific">Stylophora pistillata</name>
    <name type="common">Smooth cauliflower coral</name>
    <dbReference type="NCBI Taxonomy" id="50429"/>
    <lineage>
        <taxon>Eukaryota</taxon>
        <taxon>Metazoa</taxon>
        <taxon>Cnidaria</taxon>
        <taxon>Anthozoa</taxon>
        <taxon>Hexacorallia</taxon>
        <taxon>Scleractinia</taxon>
        <taxon>Astrocoeniina</taxon>
        <taxon>Pocilloporidae</taxon>
        <taxon>Stylophora</taxon>
    </lineage>
</organism>
<feature type="domain" description="CHAT" evidence="2">
    <location>
        <begin position="739"/>
        <end position="1015"/>
    </location>
</feature>
<gene>
    <name evidence="3" type="primary">GPSM2</name>
    <name evidence="3" type="ORF">AWC38_SpisGene20090</name>
</gene>
<evidence type="ECO:0000256" key="1">
    <source>
        <dbReference type="PROSITE-ProRule" id="PRU00339"/>
    </source>
</evidence>
<dbReference type="PANTHER" id="PTHR10098:SF108">
    <property type="entry name" value="TETRATRICOPEPTIDE REPEAT PROTEIN 28"/>
    <property type="match status" value="1"/>
</dbReference>
<dbReference type="Proteomes" id="UP000225706">
    <property type="component" value="Unassembled WGS sequence"/>
</dbReference>
<dbReference type="InterPro" id="IPR011990">
    <property type="entry name" value="TPR-like_helical_dom_sf"/>
</dbReference>
<dbReference type="SMART" id="SM00028">
    <property type="entry name" value="TPR"/>
    <property type="match status" value="6"/>
</dbReference>
<sequence length="1024" mass="113246">MEERTFVLWRAQQRVNFTEGDLTADRISAVFKIQRNGMYLQDDFSRLARFPNSGGNFETTLWRERSSLEVKRSNTEVPGTPTTFQVPSPHDFGLSPLPSSAATSASFQVPTQHMPCSSRTPTALNRATKQSGEVRRKVFLAELDPDSGNPIPTATAYLKLTPEKCTVVDVSQLSKEYLNIEDDLVIVVKNGFEILDNSSTRGPEFWGKGTMKIYACRKVEYERMKQKRAKMTSRDVKGKEAARSKAKNIVCEFKLLANWCSPAVARRTIKNFENSLDDATVAVQLEPTFTKALKKGAEACVQLNLYDEAKIWCQKGLALSSISDHCSGKKAYSGAMWLIGPALNSGFRSMKRLEGDSNQEVERTTKTAKEKAGEERSCCNIGNPYHSLGQFETAIEYHKHHLEIAKEAGDKAGEGNSFGNLGNAYHGLGQFKTAIEYHKRYLEISKEVGDKAGEGNSYGNLGNAYHDLGQFKTAIEYHKRHVEIGKEVGDKAGEGKSYGNLGNAYRGLGQFKTAIEYHKRHLEIAKEGGEMLGIAIALCNLACSSERQGCLESALDYFVSSGKVFNELRASLLTHDAWKVSFRNVYQTAYKGTWRLLLRQGEDVKALLAAEEGRAQALGDLVDVKYNFGQAYPRSNFGKRSDCLSLKNISSDAVFLAITGPYIASWVIRNGKVVGSRMKHVNNFVYQDELEFYITSLNKAALSQVVTRPASQCEISLPVVGRDGKGASDGSLRNSMTNALRKLHDIIVTPIADLVDGDEIVFVPEGPLCLVPYAALVDSSSRYLCESFRIRVLPSLTILKSITDCPTEFHVKTGALLVGDPSYEQVIYQEKLLSQLPGTRKEVKMVGEITGIAPLIGEEATKHEVLRRMSSVALVHIAAHSKKETGEVILAPNIERTTRQAKEEDYLLRMEDVLQAGLRARLVVLSCSHSACGEVVAEGVVGIARAFLGAGARSVLVCLWAITDDGTLMFMKHFCRALAEGRSASEAINQATKCMRETEKFRKAYYWAPFVLIGDDVKLELTEM</sequence>
<dbReference type="PROSITE" id="PS50005">
    <property type="entry name" value="TPR"/>
    <property type="match status" value="3"/>
</dbReference>
<keyword evidence="4" id="KW-1185">Reference proteome</keyword>
<dbReference type="EMBL" id="LSMT01000622">
    <property type="protein sequence ID" value="PFX15684.1"/>
    <property type="molecule type" value="Genomic_DNA"/>
</dbReference>
<dbReference type="Pfam" id="PF12770">
    <property type="entry name" value="CHAT"/>
    <property type="match status" value="1"/>
</dbReference>